<feature type="compositionally biased region" description="Polar residues" evidence="2">
    <location>
        <begin position="53"/>
        <end position="62"/>
    </location>
</feature>
<accession>A0A0S4J1B0</accession>
<protein>
    <submittedName>
        <fullName evidence="3">Uncharacterized protein</fullName>
    </submittedName>
</protein>
<keyword evidence="4" id="KW-1185">Reference proteome</keyword>
<proteinExistence type="predicted"/>
<feature type="region of interest" description="Disordered" evidence="2">
    <location>
        <begin position="49"/>
        <end position="82"/>
    </location>
</feature>
<feature type="coiled-coil region" evidence="1">
    <location>
        <begin position="168"/>
        <end position="195"/>
    </location>
</feature>
<dbReference type="VEuPathDB" id="TriTrypDB:BSAL_06020"/>
<evidence type="ECO:0000256" key="2">
    <source>
        <dbReference type="SAM" id="MobiDB-lite"/>
    </source>
</evidence>
<feature type="compositionally biased region" description="Basic and acidic residues" evidence="2">
    <location>
        <begin position="72"/>
        <end position="82"/>
    </location>
</feature>
<evidence type="ECO:0000313" key="4">
    <source>
        <dbReference type="Proteomes" id="UP000051952"/>
    </source>
</evidence>
<dbReference type="EMBL" id="CYKH01001059">
    <property type="protein sequence ID" value="CUG80973.1"/>
    <property type="molecule type" value="Genomic_DNA"/>
</dbReference>
<dbReference type="Proteomes" id="UP000051952">
    <property type="component" value="Unassembled WGS sequence"/>
</dbReference>
<feature type="region of interest" description="Disordered" evidence="2">
    <location>
        <begin position="209"/>
        <end position="229"/>
    </location>
</feature>
<sequence>RIPLSHLETKRQLAAMVRGTMVKIAESAIGFNTFKDDIEDQREERQLIDTQRRNQSLQSAQGSRDAWASQESARRQKDAAAREAQQKLCDDYEAYRETKTIKTQAVLESKKQHHVLMNEVQRMRQMFANQKRDWMHRREDARVNNILSRSEPKHQHAESVVFERRFLAEQRKQQHVQMELLRKELKQNVAEMNTRNEWEVPKVLEHLASRSSTRQSVVSETPSGGGHHR</sequence>
<feature type="non-terminal residue" evidence="3">
    <location>
        <position position="1"/>
    </location>
</feature>
<feature type="compositionally biased region" description="Polar residues" evidence="2">
    <location>
        <begin position="209"/>
        <end position="222"/>
    </location>
</feature>
<evidence type="ECO:0000256" key="1">
    <source>
        <dbReference type="SAM" id="Coils"/>
    </source>
</evidence>
<gene>
    <name evidence="3" type="ORF">BSAL_06020</name>
</gene>
<reference evidence="4" key="1">
    <citation type="submission" date="2015-09" db="EMBL/GenBank/DDBJ databases">
        <authorList>
            <consortium name="Pathogen Informatics"/>
        </authorList>
    </citation>
    <scope>NUCLEOTIDE SEQUENCE [LARGE SCALE GENOMIC DNA]</scope>
    <source>
        <strain evidence="4">Lake Konstanz</strain>
    </source>
</reference>
<organism evidence="3 4">
    <name type="scientific">Bodo saltans</name>
    <name type="common">Flagellated protozoan</name>
    <dbReference type="NCBI Taxonomy" id="75058"/>
    <lineage>
        <taxon>Eukaryota</taxon>
        <taxon>Discoba</taxon>
        <taxon>Euglenozoa</taxon>
        <taxon>Kinetoplastea</taxon>
        <taxon>Metakinetoplastina</taxon>
        <taxon>Eubodonida</taxon>
        <taxon>Bodonidae</taxon>
        <taxon>Bodo</taxon>
    </lineage>
</organism>
<dbReference type="AlphaFoldDB" id="A0A0S4J1B0"/>
<name>A0A0S4J1B0_BODSA</name>
<evidence type="ECO:0000313" key="3">
    <source>
        <dbReference type="EMBL" id="CUG80973.1"/>
    </source>
</evidence>
<keyword evidence="1" id="KW-0175">Coiled coil</keyword>